<comment type="subcellular location">
    <subcellularLocation>
        <location evidence="6">Cytoplasm</location>
    </subcellularLocation>
</comment>
<dbReference type="InterPro" id="IPR027409">
    <property type="entry name" value="GroEL-like_apical_dom_sf"/>
</dbReference>
<keyword evidence="2 6" id="KW-0547">Nucleotide-binding</keyword>
<dbReference type="InterPro" id="IPR018370">
    <property type="entry name" value="Chaperonin_Cpn60_CS"/>
</dbReference>
<evidence type="ECO:0000313" key="9">
    <source>
        <dbReference type="EMBL" id="PIT89846.1"/>
    </source>
</evidence>
<evidence type="ECO:0000256" key="7">
    <source>
        <dbReference type="RuleBase" id="RU000418"/>
    </source>
</evidence>
<dbReference type="InterPro" id="IPR027410">
    <property type="entry name" value="TCP-1-like_intermed_sf"/>
</dbReference>
<dbReference type="GO" id="GO:0042026">
    <property type="term" value="P:protein refolding"/>
    <property type="evidence" value="ECO:0007669"/>
    <property type="project" value="UniProtKB-UniRule"/>
</dbReference>
<dbReference type="HAMAP" id="MF_00600">
    <property type="entry name" value="CH60"/>
    <property type="match status" value="1"/>
</dbReference>
<keyword evidence="3 6" id="KW-0067">ATP-binding</keyword>
<evidence type="ECO:0000256" key="6">
    <source>
        <dbReference type="HAMAP-Rule" id="MF_00600"/>
    </source>
</evidence>
<feature type="binding site" evidence="6">
    <location>
        <begin position="86"/>
        <end position="90"/>
    </location>
    <ligand>
        <name>ATP</name>
        <dbReference type="ChEBI" id="CHEBI:30616"/>
    </ligand>
</feature>
<dbReference type="FunFam" id="3.50.7.10:FF:000001">
    <property type="entry name" value="60 kDa chaperonin"/>
    <property type="match status" value="1"/>
</dbReference>
<evidence type="ECO:0000256" key="3">
    <source>
        <dbReference type="ARBA" id="ARBA00022840"/>
    </source>
</evidence>
<dbReference type="NCBIfam" id="NF000592">
    <property type="entry name" value="PRK00013.1"/>
    <property type="match status" value="1"/>
</dbReference>
<dbReference type="EMBL" id="PFBP01000028">
    <property type="protein sequence ID" value="PIT89846.1"/>
    <property type="molecule type" value="Genomic_DNA"/>
</dbReference>
<keyword evidence="5 6" id="KW-0413">Isomerase</keyword>
<evidence type="ECO:0000256" key="4">
    <source>
        <dbReference type="ARBA" id="ARBA00023186"/>
    </source>
</evidence>
<reference evidence="10" key="1">
    <citation type="submission" date="2017-09" db="EMBL/GenBank/DDBJ databases">
        <title>Depth-based differentiation of microbial function through sediment-hosted aquifers and enrichment of novel symbionts in the deep terrestrial subsurface.</title>
        <authorList>
            <person name="Probst A.J."/>
            <person name="Ladd B."/>
            <person name="Jarett J.K."/>
            <person name="Geller-Mcgrath D.E."/>
            <person name="Sieber C.M.K."/>
            <person name="Emerson J.B."/>
            <person name="Anantharaman K."/>
            <person name="Thomas B.C."/>
            <person name="Malmstrom R."/>
            <person name="Stieglmeier M."/>
            <person name="Klingl A."/>
            <person name="Woyke T."/>
            <person name="Ryan C.M."/>
            <person name="Banfield J.F."/>
        </authorList>
    </citation>
    <scope>NUCLEOTIDE SEQUENCE [LARGE SCALE GENOMIC DNA]</scope>
</reference>
<evidence type="ECO:0000256" key="8">
    <source>
        <dbReference type="RuleBase" id="RU000419"/>
    </source>
</evidence>
<evidence type="ECO:0000313" key="10">
    <source>
        <dbReference type="Proteomes" id="UP000231464"/>
    </source>
</evidence>
<comment type="function">
    <text evidence="6 8">Together with its co-chaperonin GroES, plays an essential role in assisting protein folding. The GroEL-GroES system forms a nano-cage that allows encapsulation of the non-native substrate proteins and provides a physical environment optimized to promote and accelerate protein folding.</text>
</comment>
<dbReference type="GO" id="GO:0051082">
    <property type="term" value="F:unfolded protein binding"/>
    <property type="evidence" value="ECO:0007669"/>
    <property type="project" value="UniProtKB-UniRule"/>
</dbReference>
<dbReference type="NCBIfam" id="NF009489">
    <property type="entry name" value="PRK12851.1"/>
    <property type="match status" value="1"/>
</dbReference>
<dbReference type="Proteomes" id="UP000231464">
    <property type="component" value="Unassembled WGS sequence"/>
</dbReference>
<organism evidence="9 10">
    <name type="scientific">Candidatus Kuenenbacteria bacterium CG10_big_fil_rev_8_21_14_0_10_36_11</name>
    <dbReference type="NCBI Taxonomy" id="1974618"/>
    <lineage>
        <taxon>Bacteria</taxon>
        <taxon>Candidatus Kueneniibacteriota</taxon>
    </lineage>
</organism>
<dbReference type="InterPro" id="IPR027413">
    <property type="entry name" value="GROEL-like_equatorial_sf"/>
</dbReference>
<comment type="similarity">
    <text evidence="1 6 7">Belongs to the chaperonin (HSP60) family.</text>
</comment>
<dbReference type="GO" id="GO:0140662">
    <property type="term" value="F:ATP-dependent protein folding chaperone"/>
    <property type="evidence" value="ECO:0007669"/>
    <property type="project" value="InterPro"/>
</dbReference>
<dbReference type="InterPro" id="IPR002423">
    <property type="entry name" value="Cpn60/GroEL/TCP-1"/>
</dbReference>
<dbReference type="PROSITE" id="PS00296">
    <property type="entry name" value="CHAPERONINS_CPN60"/>
    <property type="match status" value="1"/>
</dbReference>
<dbReference type="Pfam" id="PF00118">
    <property type="entry name" value="Cpn60_TCP1"/>
    <property type="match status" value="1"/>
</dbReference>
<comment type="subunit">
    <text evidence="6 8">Forms a cylinder of 14 subunits composed of two heptameric rings stacked back-to-back. Interacts with the co-chaperonin GroES.</text>
</comment>
<dbReference type="Gene3D" id="3.30.260.10">
    <property type="entry name" value="TCP-1-like chaperonin intermediate domain"/>
    <property type="match status" value="1"/>
</dbReference>
<dbReference type="NCBIfam" id="TIGR02348">
    <property type="entry name" value="GroEL"/>
    <property type="match status" value="1"/>
</dbReference>
<dbReference type="GO" id="GO:0005524">
    <property type="term" value="F:ATP binding"/>
    <property type="evidence" value="ECO:0007669"/>
    <property type="project" value="UniProtKB-UniRule"/>
</dbReference>
<feature type="binding site" evidence="6">
    <location>
        <position position="50"/>
    </location>
    <ligand>
        <name>ATP</name>
        <dbReference type="ChEBI" id="CHEBI:30616"/>
    </ligand>
</feature>
<feature type="binding site" evidence="6">
    <location>
        <begin position="29"/>
        <end position="32"/>
    </location>
    <ligand>
        <name>ATP</name>
        <dbReference type="ChEBI" id="CHEBI:30616"/>
    </ligand>
</feature>
<comment type="caution">
    <text evidence="9">The sequence shown here is derived from an EMBL/GenBank/DDBJ whole genome shotgun (WGS) entry which is preliminary data.</text>
</comment>
<protein>
    <recommendedName>
        <fullName evidence="6">Chaperonin GroEL</fullName>
        <ecNumber evidence="6">5.6.1.7</ecNumber>
    </recommendedName>
    <alternativeName>
        <fullName evidence="6">60 kDa chaperonin</fullName>
    </alternativeName>
    <alternativeName>
        <fullName evidence="6">Chaperonin-60</fullName>
        <shortName evidence="6">Cpn60</shortName>
    </alternativeName>
</protein>
<evidence type="ECO:0000256" key="5">
    <source>
        <dbReference type="ARBA" id="ARBA00023235"/>
    </source>
</evidence>
<accession>A0A2M6WAL7</accession>
<comment type="caution">
    <text evidence="6">Lacks conserved residue(s) required for the propagation of feature annotation.</text>
</comment>
<keyword evidence="6" id="KW-0963">Cytoplasm</keyword>
<sequence>MSKQILYNEQARQAVKAGVDKLANAVKVTLGPKGRNVILGEAYGAPTITKDGVTVAKEIELEDKYENIGAELVKEVASKTNDVAGDGTTTATLLAQSMITEGLKNVAAGADPLAIKRGLEKGVEAVVKELQEKISQPVQGKEDIAHVAAISANDREIGELIAEVMSGIGKDGVVTVEESQEFGLKKELVEGMQFDQGYVSPYMVTDTGRMEAVLEDPLILVTDYKISSVEDIRPILEKMLQIGKKQIVIVADQIEGVALTTLVLNKLQGMFTALAVKAPGFGDRKKEMLQDIATITGARVISEEVGLKLDKIEMTDLGQARKVVSTKEATTIVEGKGKQEEIKVRAEQIKKQLDATTSSFDKEKLQERLAKLTGGVAVLKVGAATETEMKEKKHRIEDALSATRAAVEEGIVVGGGVALLRALNVLAQIDVTDEERVGVKILAQALEAPIKQIAMNAGKDGAVVAEEVKKHTGGFGYNAEKNKYEDLVQAGIIDPTKVTRFALQNAASIAALILTTEAIVAELPKKEEEHNHGMNRGMEY</sequence>
<evidence type="ECO:0000256" key="1">
    <source>
        <dbReference type="ARBA" id="ARBA00006607"/>
    </source>
</evidence>
<dbReference type="SUPFAM" id="SSF48592">
    <property type="entry name" value="GroEL equatorial domain-like"/>
    <property type="match status" value="1"/>
</dbReference>
<dbReference type="GO" id="GO:0005737">
    <property type="term" value="C:cytoplasm"/>
    <property type="evidence" value="ECO:0007669"/>
    <property type="project" value="UniProtKB-SubCell"/>
</dbReference>
<evidence type="ECO:0000256" key="2">
    <source>
        <dbReference type="ARBA" id="ARBA00022741"/>
    </source>
</evidence>
<dbReference type="PRINTS" id="PR00298">
    <property type="entry name" value="CHAPERONIN60"/>
</dbReference>
<dbReference type="SUPFAM" id="SSF54849">
    <property type="entry name" value="GroEL-intermediate domain like"/>
    <property type="match status" value="1"/>
</dbReference>
<keyword evidence="4 6" id="KW-0143">Chaperone</keyword>
<dbReference type="SUPFAM" id="SSF52029">
    <property type="entry name" value="GroEL apical domain-like"/>
    <property type="match status" value="1"/>
</dbReference>
<feature type="binding site" evidence="6">
    <location>
        <position position="415"/>
    </location>
    <ligand>
        <name>ATP</name>
        <dbReference type="ChEBI" id="CHEBI:30616"/>
    </ligand>
</feature>
<name>A0A2M6WAL7_9BACT</name>
<dbReference type="CDD" id="cd03344">
    <property type="entry name" value="GroEL"/>
    <property type="match status" value="1"/>
</dbReference>
<gene>
    <name evidence="6 9" type="primary">groL</name>
    <name evidence="6" type="synonym">groEL</name>
    <name evidence="9" type="ORF">COU23_01715</name>
</gene>
<dbReference type="NCBIfam" id="NF009487">
    <property type="entry name" value="PRK12849.1"/>
    <property type="match status" value="1"/>
</dbReference>
<dbReference type="GO" id="GO:0016853">
    <property type="term" value="F:isomerase activity"/>
    <property type="evidence" value="ECO:0007669"/>
    <property type="project" value="UniProtKB-KW"/>
</dbReference>
<feature type="binding site" evidence="6">
    <location>
        <position position="494"/>
    </location>
    <ligand>
        <name>ATP</name>
        <dbReference type="ChEBI" id="CHEBI:30616"/>
    </ligand>
</feature>
<proteinExistence type="inferred from homology"/>
<dbReference type="Gene3D" id="3.50.7.10">
    <property type="entry name" value="GroEL"/>
    <property type="match status" value="1"/>
</dbReference>
<dbReference type="PANTHER" id="PTHR45633">
    <property type="entry name" value="60 KDA HEAT SHOCK PROTEIN, MITOCHONDRIAL"/>
    <property type="match status" value="1"/>
</dbReference>
<dbReference type="AlphaFoldDB" id="A0A2M6WAL7"/>
<dbReference type="NCBIfam" id="NF009488">
    <property type="entry name" value="PRK12850.1"/>
    <property type="match status" value="1"/>
</dbReference>
<dbReference type="EC" id="5.6.1.7" evidence="6"/>
<dbReference type="InterPro" id="IPR001844">
    <property type="entry name" value="Cpn60/GroEL"/>
</dbReference>
<dbReference type="Gene3D" id="1.10.560.10">
    <property type="entry name" value="GroEL-like equatorial domain"/>
    <property type="match status" value="1"/>
</dbReference>